<protein>
    <recommendedName>
        <fullName evidence="5">Origin recognition complex subunit 2</fullName>
    </recommendedName>
</protein>
<accession>D8RP76</accession>
<comment type="subunit">
    <text evidence="5">Component of the origin recognition complex (ORC).</text>
</comment>
<organism evidence="10">
    <name type="scientific">Selaginella moellendorffii</name>
    <name type="common">Spikemoss</name>
    <dbReference type="NCBI Taxonomy" id="88036"/>
    <lineage>
        <taxon>Eukaryota</taxon>
        <taxon>Viridiplantae</taxon>
        <taxon>Streptophyta</taxon>
        <taxon>Embryophyta</taxon>
        <taxon>Tracheophyta</taxon>
        <taxon>Lycopodiopsida</taxon>
        <taxon>Selaginellales</taxon>
        <taxon>Selaginellaceae</taxon>
        <taxon>Selaginella</taxon>
    </lineage>
</organism>
<comment type="function">
    <text evidence="5">Component of the origin recognition complex (ORC) that binds origins of replication. DNA-binding is ATP-dependent. ORC is required to assemble the pre-replication complex necessary to initiate DNA replication.</text>
</comment>
<evidence type="ECO:0000313" key="10">
    <source>
        <dbReference type="Proteomes" id="UP000001514"/>
    </source>
</evidence>
<dbReference type="GO" id="GO:0006260">
    <property type="term" value="P:DNA replication"/>
    <property type="evidence" value="ECO:0007669"/>
    <property type="project" value="UniProtKB-UniRule"/>
</dbReference>
<dbReference type="STRING" id="88036.D8RP76"/>
<feature type="domain" description="Origin recognition complex subunit 2 RecA-like" evidence="7">
    <location>
        <begin position="94"/>
        <end position="254"/>
    </location>
</feature>
<evidence type="ECO:0000313" key="9">
    <source>
        <dbReference type="EMBL" id="EFJ25987.1"/>
    </source>
</evidence>
<dbReference type="Pfam" id="PF24882">
    <property type="entry name" value="WHD_ORC2"/>
    <property type="match status" value="1"/>
</dbReference>
<dbReference type="Gramene" id="EFJ25987">
    <property type="protein sequence ID" value="EFJ25987"/>
    <property type="gene ID" value="SELMODRAFT_98757"/>
</dbReference>
<keyword evidence="4 5" id="KW-0539">Nucleus</keyword>
<dbReference type="GO" id="GO:0005664">
    <property type="term" value="C:nuclear origin of replication recognition complex"/>
    <property type="evidence" value="ECO:0000318"/>
    <property type="project" value="GO_Central"/>
</dbReference>
<dbReference type="InterPro" id="IPR056773">
    <property type="entry name" value="WHD_ORC2"/>
</dbReference>
<evidence type="ECO:0000256" key="6">
    <source>
        <dbReference type="SAM" id="MobiDB-lite"/>
    </source>
</evidence>
<dbReference type="KEGG" id="smo:SELMODRAFT_98757"/>
<comment type="subcellular location">
    <subcellularLocation>
        <location evidence="1 5">Nucleus</location>
    </subcellularLocation>
</comment>
<evidence type="ECO:0000259" key="7">
    <source>
        <dbReference type="Pfam" id="PF04084"/>
    </source>
</evidence>
<evidence type="ECO:0000256" key="4">
    <source>
        <dbReference type="ARBA" id="ARBA00023242"/>
    </source>
</evidence>
<name>D8RP76_SELML</name>
<dbReference type="InParanoid" id="D8RP76"/>
<evidence type="ECO:0000256" key="1">
    <source>
        <dbReference type="ARBA" id="ARBA00004123"/>
    </source>
</evidence>
<dbReference type="AlphaFoldDB" id="D8RP76"/>
<dbReference type="PANTHER" id="PTHR14052">
    <property type="entry name" value="ORIGIN RECOGNITION COMPLEX SUBUNIT 2"/>
    <property type="match status" value="1"/>
</dbReference>
<sequence length="380" mass="42222">MPKRRRRSNVFSIAQAGEVDRLQEVKEQHCDEVERVLETAGAAPVDAGENGTPSRKESSSSKRSAKAISDVRVVDEQELRAALAQLVPKHQVEQARLLDSYKESYPHWFFQLKCGFGLLMYGFGSKRQLLEDFGSTALTDGAAVVVNGFLPTINFKQVLRTLKQSLYGSSGTTSATSVEDMVALLSGYQGDSIVYIIVHSIDGPGLRDGATQQQLAKLASCSHFRIVSSIDSINGPLLWDKRMANTQFNWWWHHTPTYAAYDAEASHVPLLLSSLGTSKSVRSALLVLQSLTTNAQSVFKVLADHQLANPEDEGMSQYQLYNKCRERFLVSSELTLRAHLTEFRDHQLVRWKKGSNGQECLQITLSNDALAKMLENLCPS</sequence>
<dbReference type="eggNOG" id="KOG2928">
    <property type="taxonomic scope" value="Eukaryota"/>
</dbReference>
<comment type="similarity">
    <text evidence="2 5">Belongs to the ORC2 family.</text>
</comment>
<evidence type="ECO:0000256" key="2">
    <source>
        <dbReference type="ARBA" id="ARBA00007421"/>
    </source>
</evidence>
<keyword evidence="3 5" id="KW-0235">DNA replication</keyword>
<dbReference type="Pfam" id="PF04084">
    <property type="entry name" value="RecA-like_ORC2"/>
    <property type="match status" value="1"/>
</dbReference>
<dbReference type="EMBL" id="GL377585">
    <property type="protein sequence ID" value="EFJ25987.1"/>
    <property type="molecule type" value="Genomic_DNA"/>
</dbReference>
<dbReference type="Proteomes" id="UP000001514">
    <property type="component" value="Unassembled WGS sequence"/>
</dbReference>
<gene>
    <name evidence="9" type="ORF">SELMODRAFT_98757</name>
</gene>
<dbReference type="InterPro" id="IPR007220">
    <property type="entry name" value="ORC2"/>
</dbReference>
<evidence type="ECO:0000256" key="3">
    <source>
        <dbReference type="ARBA" id="ARBA00022705"/>
    </source>
</evidence>
<feature type="domain" description="Origin recognition complex subunit 2 winged-helix" evidence="8">
    <location>
        <begin position="309"/>
        <end position="368"/>
    </location>
</feature>
<feature type="region of interest" description="Disordered" evidence="6">
    <location>
        <begin position="39"/>
        <end position="64"/>
    </location>
</feature>
<dbReference type="OMA" id="YDFELAY"/>
<proteinExistence type="inferred from homology"/>
<dbReference type="PANTHER" id="PTHR14052:SF0">
    <property type="entry name" value="ORIGIN RECOGNITION COMPLEX SUBUNIT 2"/>
    <property type="match status" value="1"/>
</dbReference>
<keyword evidence="10" id="KW-1185">Reference proteome</keyword>
<reference evidence="9 10" key="1">
    <citation type="journal article" date="2011" name="Science">
        <title>The Selaginella genome identifies genetic changes associated with the evolution of vascular plants.</title>
        <authorList>
            <person name="Banks J.A."/>
            <person name="Nishiyama T."/>
            <person name="Hasebe M."/>
            <person name="Bowman J.L."/>
            <person name="Gribskov M."/>
            <person name="dePamphilis C."/>
            <person name="Albert V.A."/>
            <person name="Aono N."/>
            <person name="Aoyama T."/>
            <person name="Ambrose B.A."/>
            <person name="Ashton N.W."/>
            <person name="Axtell M.J."/>
            <person name="Barker E."/>
            <person name="Barker M.S."/>
            <person name="Bennetzen J.L."/>
            <person name="Bonawitz N.D."/>
            <person name="Chapple C."/>
            <person name="Cheng C."/>
            <person name="Correa L.G."/>
            <person name="Dacre M."/>
            <person name="DeBarry J."/>
            <person name="Dreyer I."/>
            <person name="Elias M."/>
            <person name="Engstrom E.M."/>
            <person name="Estelle M."/>
            <person name="Feng L."/>
            <person name="Finet C."/>
            <person name="Floyd S.K."/>
            <person name="Frommer W.B."/>
            <person name="Fujita T."/>
            <person name="Gramzow L."/>
            <person name="Gutensohn M."/>
            <person name="Harholt J."/>
            <person name="Hattori M."/>
            <person name="Heyl A."/>
            <person name="Hirai T."/>
            <person name="Hiwatashi Y."/>
            <person name="Ishikawa M."/>
            <person name="Iwata M."/>
            <person name="Karol K.G."/>
            <person name="Koehler B."/>
            <person name="Kolukisaoglu U."/>
            <person name="Kubo M."/>
            <person name="Kurata T."/>
            <person name="Lalonde S."/>
            <person name="Li K."/>
            <person name="Li Y."/>
            <person name="Litt A."/>
            <person name="Lyons E."/>
            <person name="Manning G."/>
            <person name="Maruyama T."/>
            <person name="Michael T.P."/>
            <person name="Mikami K."/>
            <person name="Miyazaki S."/>
            <person name="Morinaga S."/>
            <person name="Murata T."/>
            <person name="Mueller-Roeber B."/>
            <person name="Nelson D.R."/>
            <person name="Obara M."/>
            <person name="Oguri Y."/>
            <person name="Olmstead R.G."/>
            <person name="Onodera N."/>
            <person name="Petersen B.L."/>
            <person name="Pils B."/>
            <person name="Prigge M."/>
            <person name="Rensing S.A."/>
            <person name="Riano-Pachon D.M."/>
            <person name="Roberts A.W."/>
            <person name="Sato Y."/>
            <person name="Scheller H.V."/>
            <person name="Schulz B."/>
            <person name="Schulz C."/>
            <person name="Shakirov E.V."/>
            <person name="Shibagaki N."/>
            <person name="Shinohara N."/>
            <person name="Shippen D.E."/>
            <person name="Soerensen I."/>
            <person name="Sotooka R."/>
            <person name="Sugimoto N."/>
            <person name="Sugita M."/>
            <person name="Sumikawa N."/>
            <person name="Tanurdzic M."/>
            <person name="Theissen G."/>
            <person name="Ulvskov P."/>
            <person name="Wakazuki S."/>
            <person name="Weng J.K."/>
            <person name="Willats W.W."/>
            <person name="Wipf D."/>
            <person name="Wolf P.G."/>
            <person name="Yang L."/>
            <person name="Zimmer A.D."/>
            <person name="Zhu Q."/>
            <person name="Mitros T."/>
            <person name="Hellsten U."/>
            <person name="Loque D."/>
            <person name="Otillar R."/>
            <person name="Salamov A."/>
            <person name="Schmutz J."/>
            <person name="Shapiro H."/>
            <person name="Lindquist E."/>
            <person name="Lucas S."/>
            <person name="Rokhsar D."/>
            <person name="Grigoriev I.V."/>
        </authorList>
    </citation>
    <scope>NUCLEOTIDE SEQUENCE [LARGE SCALE GENOMIC DNA]</scope>
</reference>
<dbReference type="InterPro" id="IPR056772">
    <property type="entry name" value="RecA-like_ORC2"/>
</dbReference>
<dbReference type="HOGENOM" id="CLU_018596_1_0_1"/>
<evidence type="ECO:0000256" key="5">
    <source>
        <dbReference type="RuleBase" id="RU368084"/>
    </source>
</evidence>
<dbReference type="FunCoup" id="D8RP76">
    <property type="interactions" value="3902"/>
</dbReference>
<dbReference type="GO" id="GO:0003688">
    <property type="term" value="F:DNA replication origin binding"/>
    <property type="evidence" value="ECO:0000318"/>
    <property type="project" value="GO_Central"/>
</dbReference>
<evidence type="ECO:0000259" key="8">
    <source>
        <dbReference type="Pfam" id="PF24882"/>
    </source>
</evidence>